<evidence type="ECO:0000313" key="3">
    <source>
        <dbReference type="Proteomes" id="UP000027222"/>
    </source>
</evidence>
<dbReference type="HOGENOM" id="CLU_672772_0_0_1"/>
<dbReference type="Proteomes" id="UP000027222">
    <property type="component" value="Unassembled WGS sequence"/>
</dbReference>
<protein>
    <recommendedName>
        <fullName evidence="4">HNH nuclease domain-containing protein</fullName>
    </recommendedName>
</protein>
<proteinExistence type="predicted"/>
<evidence type="ECO:0000256" key="1">
    <source>
        <dbReference type="SAM" id="MobiDB-lite"/>
    </source>
</evidence>
<organism evidence="2 3">
    <name type="scientific">Galerina marginata (strain CBS 339.88)</name>
    <dbReference type="NCBI Taxonomy" id="685588"/>
    <lineage>
        <taxon>Eukaryota</taxon>
        <taxon>Fungi</taxon>
        <taxon>Dikarya</taxon>
        <taxon>Basidiomycota</taxon>
        <taxon>Agaricomycotina</taxon>
        <taxon>Agaricomycetes</taxon>
        <taxon>Agaricomycetidae</taxon>
        <taxon>Agaricales</taxon>
        <taxon>Agaricineae</taxon>
        <taxon>Strophariaceae</taxon>
        <taxon>Galerina</taxon>
    </lineage>
</organism>
<gene>
    <name evidence="2" type="ORF">GALMADRAFT_256579</name>
</gene>
<dbReference type="STRING" id="685588.A0A067SM02"/>
<feature type="compositionally biased region" description="Basic and acidic residues" evidence="1">
    <location>
        <begin position="309"/>
        <end position="329"/>
    </location>
</feature>
<accession>A0A067SM02</accession>
<dbReference type="EMBL" id="KL142406">
    <property type="protein sequence ID" value="KDR68749.1"/>
    <property type="molecule type" value="Genomic_DNA"/>
</dbReference>
<dbReference type="OrthoDB" id="3133596at2759"/>
<sequence length="409" mass="48046">MQSSISNFTDEQKIGERTEEILTQNLEKPRCLITNFDNEWAVHHTHVVHRRMRSDLLSRLEHAWGMPWKTLNLDTRYNVFGVNVDLSVFFRRGWWLLLPERRIVQAYLNNRDTPFLDIVNEKSYNYTLVGSSRMSTVVISRYTPSPIPNQKVSADNYRHFCYPFQDLTPMTTHVHPRFVICHAGRLLSKTLNFLSYATPENELHRSLMLDIVRLYLKWMQRVPPQSPFYTGTVAEEDKDGDNDSNATPPHRLIRLTRADIERAQRPRRARADDRNRSDDSSEGDDGEYKNSSDEDDSEDTPPRRMNRAQVERYEQRRRQVEMYHAREDENQVAEDDVDNTDARRARRVMFEPEAEVQSTRQRDVGEGTSASRKQESRDQRVSKRKRSASPIQGHAEPENGDEYNDRMET</sequence>
<feature type="compositionally biased region" description="Basic and acidic residues" evidence="1">
    <location>
        <begin position="372"/>
        <end position="381"/>
    </location>
</feature>
<evidence type="ECO:0008006" key="4">
    <source>
        <dbReference type="Google" id="ProtNLM"/>
    </source>
</evidence>
<name>A0A067SM02_GALM3</name>
<feature type="compositionally biased region" description="Acidic residues" evidence="1">
    <location>
        <begin position="330"/>
        <end position="339"/>
    </location>
</feature>
<dbReference type="AlphaFoldDB" id="A0A067SM02"/>
<reference evidence="3" key="1">
    <citation type="journal article" date="2014" name="Proc. Natl. Acad. Sci. U.S.A.">
        <title>Extensive sampling of basidiomycete genomes demonstrates inadequacy of the white-rot/brown-rot paradigm for wood decay fungi.</title>
        <authorList>
            <person name="Riley R."/>
            <person name="Salamov A.A."/>
            <person name="Brown D.W."/>
            <person name="Nagy L.G."/>
            <person name="Floudas D."/>
            <person name="Held B.W."/>
            <person name="Levasseur A."/>
            <person name="Lombard V."/>
            <person name="Morin E."/>
            <person name="Otillar R."/>
            <person name="Lindquist E.A."/>
            <person name="Sun H."/>
            <person name="LaButti K.M."/>
            <person name="Schmutz J."/>
            <person name="Jabbour D."/>
            <person name="Luo H."/>
            <person name="Baker S.E."/>
            <person name="Pisabarro A.G."/>
            <person name="Walton J.D."/>
            <person name="Blanchette R.A."/>
            <person name="Henrissat B."/>
            <person name="Martin F."/>
            <person name="Cullen D."/>
            <person name="Hibbett D.S."/>
            <person name="Grigoriev I.V."/>
        </authorList>
    </citation>
    <scope>NUCLEOTIDE SEQUENCE [LARGE SCALE GENOMIC DNA]</scope>
    <source>
        <strain evidence="3">CBS 339.88</strain>
    </source>
</reference>
<evidence type="ECO:0000313" key="2">
    <source>
        <dbReference type="EMBL" id="KDR68749.1"/>
    </source>
</evidence>
<feature type="region of interest" description="Disordered" evidence="1">
    <location>
        <begin position="229"/>
        <end position="409"/>
    </location>
</feature>
<keyword evidence="3" id="KW-1185">Reference proteome</keyword>
<feature type="compositionally biased region" description="Basic and acidic residues" evidence="1">
    <location>
        <begin position="256"/>
        <end position="279"/>
    </location>
</feature>